<reference evidence="3" key="1">
    <citation type="submission" date="2025-08" db="UniProtKB">
        <authorList>
            <consortium name="RefSeq"/>
        </authorList>
    </citation>
    <scope>IDENTIFICATION</scope>
</reference>
<proteinExistence type="inferred from homology"/>
<dbReference type="RefSeq" id="XP_010249234.1">
    <property type="nucleotide sequence ID" value="XM_010250932.2"/>
</dbReference>
<dbReference type="Proteomes" id="UP000189703">
    <property type="component" value="Unplaced"/>
</dbReference>
<gene>
    <name evidence="3" type="primary">LOC104591862</name>
</gene>
<dbReference type="Gene3D" id="3.20.80.10">
    <property type="entry name" value="Regulatory factor, effector binding domain"/>
    <property type="match status" value="1"/>
</dbReference>
<keyword evidence="2" id="KW-1185">Reference proteome</keyword>
<evidence type="ECO:0000313" key="2">
    <source>
        <dbReference type="Proteomes" id="UP000189703"/>
    </source>
</evidence>
<organism evidence="2 3">
    <name type="scientific">Nelumbo nucifera</name>
    <name type="common">Sacred lotus</name>
    <dbReference type="NCBI Taxonomy" id="4432"/>
    <lineage>
        <taxon>Eukaryota</taxon>
        <taxon>Viridiplantae</taxon>
        <taxon>Streptophyta</taxon>
        <taxon>Embryophyta</taxon>
        <taxon>Tracheophyta</taxon>
        <taxon>Spermatophyta</taxon>
        <taxon>Magnoliopsida</taxon>
        <taxon>Proteales</taxon>
        <taxon>Nelumbonaceae</taxon>
        <taxon>Nelumbo</taxon>
    </lineage>
</organism>
<dbReference type="PANTHER" id="PTHR11220:SF59">
    <property type="entry name" value="HEME-BINDING PROTEIN 2-LIKE"/>
    <property type="match status" value="1"/>
</dbReference>
<dbReference type="OMA" id="HCEVWYV"/>
<dbReference type="InterPro" id="IPR006917">
    <property type="entry name" value="SOUL_heme-bd"/>
</dbReference>
<comment type="similarity">
    <text evidence="1">Belongs to the HEBP family.</text>
</comment>
<dbReference type="PANTHER" id="PTHR11220">
    <property type="entry name" value="HEME-BINDING PROTEIN-RELATED"/>
    <property type="match status" value="1"/>
</dbReference>
<dbReference type="GeneID" id="104591862"/>
<evidence type="ECO:0000313" key="3">
    <source>
        <dbReference type="RefSeq" id="XP_010249234.1"/>
    </source>
</evidence>
<sequence>MASLIVNGLSLLLLLSPLVAVIAYEKPVNCRSIECAPYEVIHHQNNLEIRSYRNSVWMSTPPINSSSYKEAVGSGFNTLFAYIQGMNHGGTKIDMTAPVLVDIFPSKGPFCNSTFVVHFYVPQKYQKNPPLSDQVHPVKLPKHRYAAVRRFGGFMDDSNIPLQFVFLRKSLKGTPWESAISSRHGGGGGEPQPYSVAGYNSPYEYENRVNEVLLWFGK</sequence>
<dbReference type="eggNOG" id="ENOG502RZYR">
    <property type="taxonomic scope" value="Eukaryota"/>
</dbReference>
<dbReference type="KEGG" id="nnu:104591862"/>
<dbReference type="FunFam" id="3.20.80.10:FF:000002">
    <property type="entry name" value="Heme-binding protein 2"/>
    <property type="match status" value="1"/>
</dbReference>
<name>A0A1U7ZML6_NELNU</name>
<evidence type="ECO:0000256" key="1">
    <source>
        <dbReference type="ARBA" id="ARBA00009817"/>
    </source>
</evidence>
<dbReference type="InterPro" id="IPR011256">
    <property type="entry name" value="Reg_factor_effector_dom_sf"/>
</dbReference>
<accession>A0A1U7ZML6</accession>
<dbReference type="SUPFAM" id="SSF55136">
    <property type="entry name" value="Probable bacterial effector-binding domain"/>
    <property type="match status" value="1"/>
</dbReference>
<dbReference type="Pfam" id="PF04832">
    <property type="entry name" value="SOUL"/>
    <property type="match status" value="1"/>
</dbReference>
<dbReference type="AlphaFoldDB" id="A0A1U7ZML6"/>
<protein>
    <submittedName>
        <fullName evidence="3">Heme-binding protein 2-like</fullName>
    </submittedName>
</protein>
<dbReference type="OrthoDB" id="6424451at2759"/>